<proteinExistence type="predicted"/>
<feature type="region of interest" description="Disordered" evidence="1">
    <location>
        <begin position="14"/>
        <end position="61"/>
    </location>
</feature>
<dbReference type="Proteomes" id="UP000612855">
    <property type="component" value="Unassembled WGS sequence"/>
</dbReference>
<evidence type="ECO:0008006" key="4">
    <source>
        <dbReference type="Google" id="ProtNLM"/>
    </source>
</evidence>
<keyword evidence="3" id="KW-1185">Reference proteome</keyword>
<dbReference type="RefSeq" id="WP_188476625.1">
    <property type="nucleotide sequence ID" value="NZ_BMFJ01000001.1"/>
</dbReference>
<dbReference type="InterPro" id="IPR025227">
    <property type="entry name" value="DUF4169"/>
</dbReference>
<reference evidence="3" key="1">
    <citation type="journal article" date="2019" name="Int. J. Syst. Evol. Microbiol.">
        <title>The Global Catalogue of Microorganisms (GCM) 10K type strain sequencing project: providing services to taxonomists for standard genome sequencing and annotation.</title>
        <authorList>
            <consortium name="The Broad Institute Genomics Platform"/>
            <consortium name="The Broad Institute Genome Sequencing Center for Infectious Disease"/>
            <person name="Wu L."/>
            <person name="Ma J."/>
        </authorList>
    </citation>
    <scope>NUCLEOTIDE SEQUENCE [LARGE SCALE GENOMIC DNA]</scope>
    <source>
        <strain evidence="3">CGMCC 1.12664</strain>
    </source>
</reference>
<gene>
    <name evidence="2" type="ORF">GCM10011360_10640</name>
</gene>
<organism evidence="2 3">
    <name type="scientific">Primorskyibacter flagellatus</name>
    <dbReference type="NCBI Taxonomy" id="1387277"/>
    <lineage>
        <taxon>Bacteria</taxon>
        <taxon>Pseudomonadati</taxon>
        <taxon>Pseudomonadota</taxon>
        <taxon>Alphaproteobacteria</taxon>
        <taxon>Rhodobacterales</taxon>
        <taxon>Roseobacteraceae</taxon>
        <taxon>Primorskyibacter</taxon>
    </lineage>
</organism>
<protein>
    <recommendedName>
        <fullName evidence="4">DUF4169 family protein</fullName>
    </recommendedName>
</protein>
<evidence type="ECO:0000313" key="3">
    <source>
        <dbReference type="Proteomes" id="UP000612855"/>
    </source>
</evidence>
<dbReference type="Pfam" id="PF13770">
    <property type="entry name" value="DUF4169"/>
    <property type="match status" value="1"/>
</dbReference>
<feature type="compositionally biased region" description="Basic and acidic residues" evidence="1">
    <location>
        <begin position="33"/>
        <end position="61"/>
    </location>
</feature>
<comment type="caution">
    <text evidence="2">The sequence shown here is derived from an EMBL/GenBank/DDBJ whole genome shotgun (WGS) entry which is preliminary data.</text>
</comment>
<evidence type="ECO:0000313" key="2">
    <source>
        <dbReference type="EMBL" id="GGE24007.1"/>
    </source>
</evidence>
<sequence>MAEIVNLNRFRKNRARAEKRAEADANAARHGQTKAERQQTEAEKAQAAKRLDGHRLEEPEE</sequence>
<dbReference type="AlphaFoldDB" id="A0A917A3I0"/>
<name>A0A917A3I0_9RHOB</name>
<dbReference type="EMBL" id="BMFJ01000001">
    <property type="protein sequence ID" value="GGE24007.1"/>
    <property type="molecule type" value="Genomic_DNA"/>
</dbReference>
<accession>A0A917A3I0</accession>
<evidence type="ECO:0000256" key="1">
    <source>
        <dbReference type="SAM" id="MobiDB-lite"/>
    </source>
</evidence>